<dbReference type="GO" id="GO:0046872">
    <property type="term" value="F:metal ion binding"/>
    <property type="evidence" value="ECO:0007669"/>
    <property type="project" value="UniProtKB-KW"/>
</dbReference>
<evidence type="ECO:0000256" key="1">
    <source>
        <dbReference type="ARBA" id="ARBA00001913"/>
    </source>
</evidence>
<dbReference type="InterPro" id="IPR006047">
    <property type="entry name" value="GH13_cat_dom"/>
</dbReference>
<dbReference type="Proteomes" id="UP000521032">
    <property type="component" value="Unassembled WGS sequence"/>
</dbReference>
<evidence type="ECO:0000256" key="3">
    <source>
        <dbReference type="ARBA" id="ARBA00022729"/>
    </source>
</evidence>
<keyword evidence="4" id="KW-0812">Transmembrane</keyword>
<evidence type="ECO:0000313" key="7">
    <source>
        <dbReference type="Proteomes" id="UP000521032"/>
    </source>
</evidence>
<evidence type="ECO:0000256" key="4">
    <source>
        <dbReference type="SAM" id="Phobius"/>
    </source>
</evidence>
<gene>
    <name evidence="6" type="ORF">JEOSCH030_00472</name>
</gene>
<organism evidence="6 7">
    <name type="scientific">Phocicoccus schoeneichii</name>
    <dbReference type="NCBI Taxonomy" id="1812261"/>
    <lineage>
        <taxon>Bacteria</taxon>
        <taxon>Bacillati</taxon>
        <taxon>Bacillota</taxon>
        <taxon>Bacilli</taxon>
        <taxon>Bacillales</taxon>
        <taxon>Salinicoccaceae</taxon>
        <taxon>Phocicoccus</taxon>
    </lineage>
</organism>
<dbReference type="Pfam" id="PF22026">
    <property type="entry name" value="Alpha-amylase_C_2"/>
    <property type="match status" value="1"/>
</dbReference>
<keyword evidence="2" id="KW-0479">Metal-binding</keyword>
<dbReference type="InterPro" id="IPR017853">
    <property type="entry name" value="GH"/>
</dbReference>
<dbReference type="SUPFAM" id="SSF51445">
    <property type="entry name" value="(Trans)glycosidases"/>
    <property type="match status" value="1"/>
</dbReference>
<dbReference type="EMBL" id="CAJEWE010000006">
    <property type="protein sequence ID" value="CAD2072884.1"/>
    <property type="molecule type" value="Genomic_DNA"/>
</dbReference>
<dbReference type="Gene3D" id="2.60.40.1180">
    <property type="entry name" value="Golgi alpha-mannosidase II"/>
    <property type="match status" value="1"/>
</dbReference>
<feature type="domain" description="Glycosyl hydrolase family 13 catalytic" evidence="5">
    <location>
        <begin position="33"/>
        <end position="340"/>
    </location>
</feature>
<comment type="caution">
    <text evidence="6">The sequence shown here is derived from an EMBL/GenBank/DDBJ whole genome shotgun (WGS) entry which is preliminary data.</text>
</comment>
<sequence>MKRILLAFIFTLLISGITIESIYAKTENDRIYMISVDRFLNNDKSNDIGVPGESDPYLSYGGDFKGIESQLDYIKELGFDTINLSPVFEMDESDYLGYSVKSYKEIAKRYGSKEEFNQLIEAIHEKDMKVIVDMPTTATSDFKRLDNPELTEQMESYYSHIERDFIDLNNAQNQKKYFDIVTEFLKHFDVDGISMYVVQSGLNREDFLPNGVPVYAINMSGGDITGFDYVTDEEVRTAVSNGFSSVDKDIMEYPTDNTILLADHWFSERFTSESAKNNMFPGTRIKQLFAYLNGYNGPIMFNYGTEVAQNGVDFPEIHPQMDLWTDKEVVDYIKEIVGVMSKHENMFNGEVETIKNEAGQYVVKYNTTDVDFIYNINNTSETQKVYLDERYIPSDKEMSGLLIGDVVRPHEDEYIAVTDREETELYAIIEPAGFNHWYLISSFLVFGGFAVFIFLVARRSKRKQVIE</sequence>
<keyword evidence="3" id="KW-0732">Signal</keyword>
<dbReference type="PANTHER" id="PTHR10357:SF215">
    <property type="entry name" value="ALPHA-AMYLASE 1"/>
    <property type="match status" value="1"/>
</dbReference>
<accession>A0A6V7R768</accession>
<keyword evidence="4" id="KW-0472">Membrane</keyword>
<keyword evidence="4" id="KW-1133">Transmembrane helix</keyword>
<evidence type="ECO:0000259" key="5">
    <source>
        <dbReference type="SMART" id="SM00642"/>
    </source>
</evidence>
<proteinExistence type="predicted"/>
<evidence type="ECO:0000256" key="2">
    <source>
        <dbReference type="ARBA" id="ARBA00022723"/>
    </source>
</evidence>
<dbReference type="AlphaFoldDB" id="A0A6V7R768"/>
<keyword evidence="7" id="KW-1185">Reference proteome</keyword>
<comment type="cofactor">
    <cofactor evidence="1">
        <name>Ca(2+)</name>
        <dbReference type="ChEBI" id="CHEBI:29108"/>
    </cofactor>
</comment>
<evidence type="ECO:0000313" key="6">
    <source>
        <dbReference type="EMBL" id="CAD2072884.1"/>
    </source>
</evidence>
<dbReference type="GO" id="GO:0005975">
    <property type="term" value="P:carbohydrate metabolic process"/>
    <property type="evidence" value="ECO:0007669"/>
    <property type="project" value="InterPro"/>
</dbReference>
<feature type="transmembrane region" description="Helical" evidence="4">
    <location>
        <begin position="437"/>
        <end position="457"/>
    </location>
</feature>
<dbReference type="Pfam" id="PF00128">
    <property type="entry name" value="Alpha-amylase"/>
    <property type="match status" value="1"/>
</dbReference>
<name>A0A6V7R768_9BACL</name>
<reference evidence="6 7" key="1">
    <citation type="submission" date="2020-07" db="EMBL/GenBank/DDBJ databases">
        <authorList>
            <person name="Criscuolo A."/>
        </authorList>
    </citation>
    <scope>NUCLEOTIDE SEQUENCE [LARGE SCALE GENOMIC DNA]</scope>
    <source>
        <strain evidence="7">CIP 111030</strain>
    </source>
</reference>
<dbReference type="InterPro" id="IPR054174">
    <property type="entry name" value="Alpha-amylase-like_C"/>
</dbReference>
<dbReference type="Gene3D" id="3.20.20.80">
    <property type="entry name" value="Glycosidases"/>
    <property type="match status" value="2"/>
</dbReference>
<dbReference type="RefSeq" id="WP_186085479.1">
    <property type="nucleotide sequence ID" value="NZ_BMDB01000001.1"/>
</dbReference>
<protein>
    <submittedName>
        <fullName evidence="6">Beta/alpha-amylase</fullName>
    </submittedName>
</protein>
<dbReference type="PANTHER" id="PTHR10357">
    <property type="entry name" value="ALPHA-AMYLASE FAMILY MEMBER"/>
    <property type="match status" value="1"/>
</dbReference>
<dbReference type="InterPro" id="IPR013780">
    <property type="entry name" value="Glyco_hydro_b"/>
</dbReference>
<dbReference type="SMART" id="SM00642">
    <property type="entry name" value="Aamy"/>
    <property type="match status" value="1"/>
</dbReference>